<name>A0A9W8Q8H3_AKAMU</name>
<dbReference type="InterPro" id="IPR033647">
    <property type="entry name" value="Aar2_N"/>
</dbReference>
<gene>
    <name evidence="5" type="ORF">LMH87_010793</name>
</gene>
<comment type="similarity">
    <text evidence="1">Belongs to the AAR2 family.</text>
</comment>
<proteinExistence type="inferred from homology"/>
<dbReference type="KEGG" id="amus:LMH87_010793"/>
<evidence type="ECO:0008006" key="7">
    <source>
        <dbReference type="Google" id="ProtNLM"/>
    </source>
</evidence>
<dbReference type="Pfam" id="PF05282">
    <property type="entry name" value="AAR2"/>
    <property type="match status" value="1"/>
</dbReference>
<dbReference type="InterPro" id="IPR038514">
    <property type="entry name" value="AAR2_C_sf"/>
</dbReference>
<dbReference type="PANTHER" id="PTHR12689:SF4">
    <property type="entry name" value="PROTEIN AAR2 HOMOLOG"/>
    <property type="match status" value="1"/>
</dbReference>
<dbReference type="RefSeq" id="XP_056051739.1">
    <property type="nucleotide sequence ID" value="XM_056199828.1"/>
</dbReference>
<evidence type="ECO:0000259" key="4">
    <source>
        <dbReference type="Pfam" id="PF20981"/>
    </source>
</evidence>
<dbReference type="AlphaFoldDB" id="A0A9W8Q8H3"/>
<dbReference type="EMBL" id="JAJHUN010000009">
    <property type="protein sequence ID" value="KAJ4150025.1"/>
    <property type="molecule type" value="Genomic_DNA"/>
</dbReference>
<reference evidence="5" key="1">
    <citation type="journal article" date="2023" name="Access Microbiol">
        <title>De-novo genome assembly for Akanthomyces muscarius, a biocontrol agent of insect agricultural pests.</title>
        <authorList>
            <person name="Erdos Z."/>
            <person name="Studholme D.J."/>
            <person name="Raymond B."/>
            <person name="Sharma M."/>
        </authorList>
    </citation>
    <scope>NUCLEOTIDE SEQUENCE</scope>
    <source>
        <strain evidence="5">Ve6</strain>
    </source>
</reference>
<dbReference type="InterPro" id="IPR033648">
    <property type="entry name" value="AAR2_C"/>
</dbReference>
<feature type="domain" description="AAR2 C-terminal" evidence="3">
    <location>
        <begin position="277"/>
        <end position="443"/>
    </location>
</feature>
<evidence type="ECO:0000313" key="5">
    <source>
        <dbReference type="EMBL" id="KAJ4150025.1"/>
    </source>
</evidence>
<accession>A0A9W8Q8H3</accession>
<organism evidence="5 6">
    <name type="scientific">Akanthomyces muscarius</name>
    <name type="common">Entomopathogenic fungus</name>
    <name type="synonym">Lecanicillium muscarium</name>
    <dbReference type="NCBI Taxonomy" id="2231603"/>
    <lineage>
        <taxon>Eukaryota</taxon>
        <taxon>Fungi</taxon>
        <taxon>Dikarya</taxon>
        <taxon>Ascomycota</taxon>
        <taxon>Pezizomycotina</taxon>
        <taxon>Sordariomycetes</taxon>
        <taxon>Hypocreomycetidae</taxon>
        <taxon>Hypocreales</taxon>
        <taxon>Cordycipitaceae</taxon>
        <taxon>Akanthomyces</taxon>
    </lineage>
</organism>
<dbReference type="PANTHER" id="PTHR12689">
    <property type="entry name" value="A1 CISTRON SPLICING FACTOR AAR2-RELATED"/>
    <property type="match status" value="1"/>
</dbReference>
<feature type="region of interest" description="Disordered" evidence="2">
    <location>
        <begin position="1"/>
        <end position="78"/>
    </location>
</feature>
<dbReference type="Pfam" id="PF20981">
    <property type="entry name" value="AAR2_1st"/>
    <property type="match status" value="1"/>
</dbReference>
<dbReference type="InterPro" id="IPR038516">
    <property type="entry name" value="AAR2_N_sf"/>
</dbReference>
<dbReference type="Proteomes" id="UP001144673">
    <property type="component" value="Chromosome 4"/>
</dbReference>
<dbReference type="Gene3D" id="1.25.40.550">
    <property type="entry name" value="Aar2, C-terminal domain-like"/>
    <property type="match status" value="1"/>
</dbReference>
<sequence>MSYASSQDSERHASRLVRQGLSADSTHHAIAPDPDGSSIPPPLGSVDADSDDEDMADSARVGDTAPVSQPRREQTHARGGGDVVLIIGLPDVFTVGYDALSFTAKHFGGIRDIPAGPHLFWAAHPGGMATRSGFWIMSEGTNRVHAVKWDSGSELLGEAPPDEIPTDVDSFHAKLLSYRDPTARSGAGGGGSVGDLNETQAAENELIWGQMTDCITADLLSRVTGQSGGAAWHISTMDHVRGETLQSGEREMEDHISHIQHTAPLPVRELRFALDQHSKTYSAQRFGADRTLEATDATSYLTALLSDDAAAVTEASLVGELQFALLAGVHLGNEACLAQWWHMLLRLILRAYALPRSRPALAAAWLRAVTAQLTYGSAWLDTPLTELSDARSSRELRLSLIVYKRRLEEEFKVTGTTAEQAAVVAAFARLESVVAGPGFGWDIRGEYLRKGKVVMEDGEEVELEMDELQAEDERGEWAPEVVELDEHGREKGLISWND</sequence>
<dbReference type="Gene3D" id="2.60.34.20">
    <property type="match status" value="1"/>
</dbReference>
<dbReference type="InterPro" id="IPR007946">
    <property type="entry name" value="AAR2"/>
</dbReference>
<comment type="caution">
    <text evidence="5">The sequence shown here is derived from an EMBL/GenBank/DDBJ whole genome shotgun (WGS) entry which is preliminary data.</text>
</comment>
<dbReference type="GO" id="GO:0000244">
    <property type="term" value="P:spliceosomal tri-snRNP complex assembly"/>
    <property type="evidence" value="ECO:0007669"/>
    <property type="project" value="TreeGrafter"/>
</dbReference>
<evidence type="ECO:0000256" key="1">
    <source>
        <dbReference type="ARBA" id="ARBA00006281"/>
    </source>
</evidence>
<dbReference type="GeneID" id="80897952"/>
<evidence type="ECO:0000256" key="2">
    <source>
        <dbReference type="SAM" id="MobiDB-lite"/>
    </source>
</evidence>
<protein>
    <recommendedName>
        <fullName evidence="7">AAR2 family protein</fullName>
    </recommendedName>
</protein>
<dbReference type="CDD" id="cd13778">
    <property type="entry name" value="Aar2_C"/>
    <property type="match status" value="1"/>
</dbReference>
<evidence type="ECO:0000313" key="6">
    <source>
        <dbReference type="Proteomes" id="UP001144673"/>
    </source>
</evidence>
<dbReference type="CDD" id="cd13777">
    <property type="entry name" value="Aar2_N"/>
    <property type="match status" value="1"/>
</dbReference>
<evidence type="ECO:0000259" key="3">
    <source>
        <dbReference type="Pfam" id="PF05282"/>
    </source>
</evidence>
<keyword evidence="6" id="KW-1185">Reference proteome</keyword>
<feature type="domain" description="AAR2 N-terminal" evidence="4">
    <location>
        <begin position="81"/>
        <end position="225"/>
    </location>
</feature>